<dbReference type="AlphaFoldDB" id="A0AAN9C2T5"/>
<dbReference type="GO" id="GO:0015031">
    <property type="term" value="P:protein transport"/>
    <property type="evidence" value="ECO:0007669"/>
    <property type="project" value="UniProtKB-KW"/>
</dbReference>
<comment type="subcellular location">
    <subcellularLocation>
        <location evidence="1 8">Mitochondrion outer membrane</location>
    </subcellularLocation>
</comment>
<dbReference type="PANTHER" id="PTHR12289">
    <property type="entry name" value="METAXIN RELATED"/>
    <property type="match status" value="1"/>
</dbReference>
<dbReference type="GO" id="GO:0001401">
    <property type="term" value="C:SAM complex"/>
    <property type="evidence" value="ECO:0007669"/>
    <property type="project" value="InterPro"/>
</dbReference>
<evidence type="ECO:0000256" key="6">
    <source>
        <dbReference type="ARBA" id="ARBA00023128"/>
    </source>
</evidence>
<dbReference type="PIRSF" id="PIRSF038150">
    <property type="entry name" value="Metaxin"/>
    <property type="match status" value="1"/>
</dbReference>
<dbReference type="InterPro" id="IPR036282">
    <property type="entry name" value="Glutathione-S-Trfase_C_sf"/>
</dbReference>
<dbReference type="GO" id="GO:0007005">
    <property type="term" value="P:mitochondrion organization"/>
    <property type="evidence" value="ECO:0007669"/>
    <property type="project" value="InterPro"/>
</dbReference>
<dbReference type="Pfam" id="PF17171">
    <property type="entry name" value="GST_C_6"/>
    <property type="match status" value="1"/>
</dbReference>
<dbReference type="InterPro" id="IPR017410">
    <property type="entry name" value="Metaxin1/3"/>
</dbReference>
<keyword evidence="6" id="KW-0496">Mitochondrion</keyword>
<reference evidence="13 14" key="1">
    <citation type="submission" date="2024-02" db="EMBL/GenBank/DDBJ databases">
        <title>Chromosome-scale genome assembly of the rough periwinkle Littorina saxatilis.</title>
        <authorList>
            <person name="De Jode A."/>
            <person name="Faria R."/>
            <person name="Formenti G."/>
            <person name="Sims Y."/>
            <person name="Smith T.P."/>
            <person name="Tracey A."/>
            <person name="Wood J.M.D."/>
            <person name="Zagrodzka Z.B."/>
            <person name="Johannesson K."/>
            <person name="Butlin R.K."/>
            <person name="Leder E.H."/>
        </authorList>
    </citation>
    <scope>NUCLEOTIDE SEQUENCE [LARGE SCALE GENOMIC DNA]</scope>
    <source>
        <strain evidence="13">Snail1</strain>
        <tissue evidence="13">Muscle</tissue>
    </source>
</reference>
<gene>
    <name evidence="13" type="ORF">V1264_002093</name>
</gene>
<dbReference type="InterPro" id="IPR033468">
    <property type="entry name" value="Metaxin_GST"/>
</dbReference>
<dbReference type="Proteomes" id="UP001374579">
    <property type="component" value="Unassembled WGS sequence"/>
</dbReference>
<dbReference type="SFLD" id="SFLDS00019">
    <property type="entry name" value="Glutathione_Transferase_(cytos"/>
    <property type="match status" value="1"/>
</dbReference>
<sequence length="354" mass="39993">MAKVNDGDKMELHVWKGDWGLPSIDPNSLSVLAYCKFSGVPVDVKVTGNPYRSPTGELPSLRHNDVSETDVNTIFTYLRKQNWGSDFELSAKQSADVLAFSAMLEEKLLPALLHLWWIDGKTYVDFTRPWYNKIMPFPLNFFLPGRKQKAASLRVFLTKGGENINNSDVEAKIYKEAKECLNLLSYKLADKEYMFGQQPSSLDALVFGYLAPILKAPLPSNQLQNHLRQCDNLCNLVNKILLRFFPLSKAEIEEKQKKEEEARKAGVTPEDTEFPHKRRNMVLAAIFAGTAMVGYAFMSGLIQLRMADFQQQEEFPGQQKNTNNSADSSNSPKPPDFSASGFDPMFEERSNEGE</sequence>
<keyword evidence="4 8" id="KW-1000">Mitochondrion outer membrane</keyword>
<feature type="domain" description="Mitochondrial outer membrane transport complex Sam37/metaxin N-terminal" evidence="11">
    <location>
        <begin position="28"/>
        <end position="148"/>
    </location>
</feature>
<evidence type="ECO:0000313" key="14">
    <source>
        <dbReference type="Proteomes" id="UP001374579"/>
    </source>
</evidence>
<evidence type="ECO:0000256" key="5">
    <source>
        <dbReference type="ARBA" id="ARBA00022927"/>
    </source>
</evidence>
<evidence type="ECO:0000256" key="1">
    <source>
        <dbReference type="ARBA" id="ARBA00004294"/>
    </source>
</evidence>
<keyword evidence="10" id="KW-1133">Transmembrane helix</keyword>
<dbReference type="InterPro" id="IPR050931">
    <property type="entry name" value="Mito_Protein_Transport_Metaxin"/>
</dbReference>
<feature type="domain" description="Metaxin glutathione S-transferase" evidence="12">
    <location>
        <begin position="177"/>
        <end position="240"/>
    </location>
</feature>
<keyword evidence="3" id="KW-0813">Transport</keyword>
<feature type="transmembrane region" description="Helical" evidence="10">
    <location>
        <begin position="281"/>
        <end position="302"/>
    </location>
</feature>
<evidence type="ECO:0000256" key="9">
    <source>
        <dbReference type="SAM" id="MobiDB-lite"/>
    </source>
</evidence>
<feature type="region of interest" description="Disordered" evidence="9">
    <location>
        <begin position="312"/>
        <end position="354"/>
    </location>
</feature>
<name>A0AAN9C2T5_9CAEN</name>
<comment type="similarity">
    <text evidence="2 8">Belongs to the metaxin family.</text>
</comment>
<dbReference type="CDD" id="cd03212">
    <property type="entry name" value="GST_C_Metaxin1_3"/>
    <property type="match status" value="1"/>
</dbReference>
<evidence type="ECO:0000256" key="8">
    <source>
        <dbReference type="PIRNR" id="PIRNR038150"/>
    </source>
</evidence>
<dbReference type="SFLD" id="SFLDG01180">
    <property type="entry name" value="SUF1"/>
    <property type="match status" value="1"/>
</dbReference>
<evidence type="ECO:0000256" key="7">
    <source>
        <dbReference type="ARBA" id="ARBA00023136"/>
    </source>
</evidence>
<dbReference type="CDD" id="cd03078">
    <property type="entry name" value="GST_N_Metaxin1_like"/>
    <property type="match status" value="1"/>
</dbReference>
<evidence type="ECO:0000259" key="12">
    <source>
        <dbReference type="Pfam" id="PF17171"/>
    </source>
</evidence>
<feature type="compositionally biased region" description="Polar residues" evidence="9">
    <location>
        <begin position="312"/>
        <end position="331"/>
    </location>
</feature>
<keyword evidence="5" id="KW-0653">Protein transport</keyword>
<evidence type="ECO:0000256" key="4">
    <source>
        <dbReference type="ARBA" id="ARBA00022787"/>
    </source>
</evidence>
<keyword evidence="10" id="KW-0812">Transmembrane</keyword>
<protein>
    <recommendedName>
        <fullName evidence="8">Metaxin</fullName>
    </recommendedName>
</protein>
<proteinExistence type="inferred from homology"/>
<evidence type="ECO:0000259" key="11">
    <source>
        <dbReference type="Pfam" id="PF10568"/>
    </source>
</evidence>
<keyword evidence="7 10" id="KW-0472">Membrane</keyword>
<dbReference type="SUPFAM" id="SSF47616">
    <property type="entry name" value="GST C-terminal domain-like"/>
    <property type="match status" value="1"/>
</dbReference>
<dbReference type="PANTHER" id="PTHR12289:SF41">
    <property type="entry name" value="FAILED AXON CONNECTIONS-RELATED"/>
    <property type="match status" value="1"/>
</dbReference>
<dbReference type="EMBL" id="JBAMIC010000001">
    <property type="protein sequence ID" value="KAK7116407.1"/>
    <property type="molecule type" value="Genomic_DNA"/>
</dbReference>
<dbReference type="InterPro" id="IPR040079">
    <property type="entry name" value="Glutathione_S-Trfase"/>
</dbReference>
<organism evidence="13 14">
    <name type="scientific">Littorina saxatilis</name>
    <dbReference type="NCBI Taxonomy" id="31220"/>
    <lineage>
        <taxon>Eukaryota</taxon>
        <taxon>Metazoa</taxon>
        <taxon>Spiralia</taxon>
        <taxon>Lophotrochozoa</taxon>
        <taxon>Mollusca</taxon>
        <taxon>Gastropoda</taxon>
        <taxon>Caenogastropoda</taxon>
        <taxon>Littorinimorpha</taxon>
        <taxon>Littorinoidea</taxon>
        <taxon>Littorinidae</taxon>
        <taxon>Littorina</taxon>
    </lineage>
</organism>
<evidence type="ECO:0000256" key="2">
    <source>
        <dbReference type="ARBA" id="ARBA00009170"/>
    </source>
</evidence>
<evidence type="ECO:0000256" key="10">
    <source>
        <dbReference type="SAM" id="Phobius"/>
    </source>
</evidence>
<dbReference type="InterPro" id="IPR019564">
    <property type="entry name" value="Sam37/metaxin_N"/>
</dbReference>
<keyword evidence="14" id="KW-1185">Reference proteome</keyword>
<evidence type="ECO:0000313" key="13">
    <source>
        <dbReference type="EMBL" id="KAK7116407.1"/>
    </source>
</evidence>
<comment type="caution">
    <text evidence="13">The sequence shown here is derived from an EMBL/GenBank/DDBJ whole genome shotgun (WGS) entry which is preliminary data.</text>
</comment>
<dbReference type="Pfam" id="PF10568">
    <property type="entry name" value="Tom37"/>
    <property type="match status" value="1"/>
</dbReference>
<accession>A0AAN9C2T5</accession>
<evidence type="ECO:0000256" key="3">
    <source>
        <dbReference type="ARBA" id="ARBA00022448"/>
    </source>
</evidence>